<feature type="domain" description="C2H2-type" evidence="12">
    <location>
        <begin position="254"/>
        <end position="281"/>
    </location>
</feature>
<keyword evidence="6" id="KW-0862">Zinc</keyword>
<keyword evidence="7" id="KW-0805">Transcription regulation</keyword>
<dbReference type="Proteomes" id="UP001152320">
    <property type="component" value="Chromosome 13"/>
</dbReference>
<reference evidence="13" key="1">
    <citation type="submission" date="2021-10" db="EMBL/GenBank/DDBJ databases">
        <title>Tropical sea cucumber genome reveals ecological adaptation and Cuvierian tubules defense mechanism.</title>
        <authorList>
            <person name="Chen T."/>
        </authorList>
    </citation>
    <scope>NUCLEOTIDE SEQUENCE</scope>
    <source>
        <strain evidence="13">Nanhai2018</strain>
        <tissue evidence="13">Muscle</tissue>
    </source>
</reference>
<feature type="domain" description="C2H2-type" evidence="12">
    <location>
        <begin position="338"/>
        <end position="365"/>
    </location>
</feature>
<dbReference type="FunFam" id="3.30.160.60:FF:002343">
    <property type="entry name" value="Zinc finger protein 33A"/>
    <property type="match status" value="1"/>
</dbReference>
<feature type="domain" description="C2H2-type" evidence="12">
    <location>
        <begin position="366"/>
        <end position="393"/>
    </location>
</feature>
<evidence type="ECO:0000256" key="7">
    <source>
        <dbReference type="ARBA" id="ARBA00023015"/>
    </source>
</evidence>
<keyword evidence="14" id="KW-1185">Reference proteome</keyword>
<keyword evidence="9" id="KW-0539">Nucleus</keyword>
<organism evidence="13 14">
    <name type="scientific">Holothuria leucospilota</name>
    <name type="common">Black long sea cucumber</name>
    <name type="synonym">Mertensiothuria leucospilota</name>
    <dbReference type="NCBI Taxonomy" id="206669"/>
    <lineage>
        <taxon>Eukaryota</taxon>
        <taxon>Metazoa</taxon>
        <taxon>Echinodermata</taxon>
        <taxon>Eleutherozoa</taxon>
        <taxon>Echinozoa</taxon>
        <taxon>Holothuroidea</taxon>
        <taxon>Aspidochirotacea</taxon>
        <taxon>Aspidochirotida</taxon>
        <taxon>Holothuriidae</taxon>
        <taxon>Holothuria</taxon>
    </lineage>
</organism>
<dbReference type="PROSITE" id="PS00028">
    <property type="entry name" value="ZINC_FINGER_C2H2_1"/>
    <property type="match status" value="8"/>
</dbReference>
<evidence type="ECO:0000256" key="2">
    <source>
        <dbReference type="ARBA" id="ARBA00006991"/>
    </source>
</evidence>
<dbReference type="InterPro" id="IPR013087">
    <property type="entry name" value="Znf_C2H2_type"/>
</dbReference>
<evidence type="ECO:0000313" key="14">
    <source>
        <dbReference type="Proteomes" id="UP001152320"/>
    </source>
</evidence>
<dbReference type="GO" id="GO:0008270">
    <property type="term" value="F:zinc ion binding"/>
    <property type="evidence" value="ECO:0007669"/>
    <property type="project" value="UniProtKB-KW"/>
</dbReference>
<dbReference type="InterPro" id="IPR036236">
    <property type="entry name" value="Znf_C2H2_sf"/>
</dbReference>
<evidence type="ECO:0000313" key="13">
    <source>
        <dbReference type="EMBL" id="KAJ8030530.1"/>
    </source>
</evidence>
<comment type="similarity">
    <text evidence="2">Belongs to the krueppel C2H2-type zinc-finger protein family.</text>
</comment>
<accession>A0A9Q1BQ28</accession>
<dbReference type="Gene3D" id="3.30.160.60">
    <property type="entry name" value="Classic Zinc Finger"/>
    <property type="match status" value="8"/>
</dbReference>
<protein>
    <recommendedName>
        <fullName evidence="12">C2H2-type domain-containing protein</fullName>
    </recommendedName>
</protein>
<dbReference type="SMART" id="SM00355">
    <property type="entry name" value="ZnF_C2H2"/>
    <property type="match status" value="8"/>
</dbReference>
<dbReference type="FunFam" id="3.30.160.60:FF:000193">
    <property type="entry name" value="Zinc finger protein 300"/>
    <property type="match status" value="1"/>
</dbReference>
<dbReference type="InterPro" id="IPR050826">
    <property type="entry name" value="Krueppel_C2H2_ZnFinger"/>
</dbReference>
<evidence type="ECO:0000256" key="1">
    <source>
        <dbReference type="ARBA" id="ARBA00004123"/>
    </source>
</evidence>
<dbReference type="FunFam" id="3.30.160.60:FF:000417">
    <property type="entry name" value="Zinc finger protein"/>
    <property type="match status" value="1"/>
</dbReference>
<keyword evidence="3" id="KW-0479">Metal-binding</keyword>
<evidence type="ECO:0000256" key="4">
    <source>
        <dbReference type="ARBA" id="ARBA00022737"/>
    </source>
</evidence>
<dbReference type="FunFam" id="3.30.160.60:FF:000446">
    <property type="entry name" value="Zinc finger protein"/>
    <property type="match status" value="1"/>
</dbReference>
<sequence length="464" mass="53815">MRVLAEMSFIKVEPEGTPNWVEGSNRRIMQEGAPTLSKDAGRGIDDATVPVTSHMEEDELLKSAENEIDAVSKDDNSKLQNEGCNESKPPKLNSHRVQFSITHPMYLRGTSSDNTGPSAPPSELIVNDDTCNQLSSSLQLEGLTTGSQRDTFSQIASEDNIHGANELTAKNRESQCQLCENSNMQLDVPQIILAQDRCLQSEFYKKYYSPKTPCNQDEMIQNEKQFQCQFCEKLFKFRSDCRNHEMTHTGERPFKCQFCEKLFRTSNTCKTHEMTHTGEKPFKCQFCEKSFTRKQDCKYHEMTHTGEKPYKCQFCEKMFTKKQHCQYHEMIHTGEKPFKCQFCEKTFNRKQYCKSHEMTHTGEKPFKCQVCEKSFIKRQDCKIHELSHENEKTFKCQFCGKLFTKKRNCKLHEMTHSGEKPFKCQFCEKTFKKKRKCEKHEMNHISDKTLEVPDLEGASHSAGE</sequence>
<feature type="domain" description="C2H2-type" evidence="12">
    <location>
        <begin position="226"/>
        <end position="253"/>
    </location>
</feature>
<dbReference type="AlphaFoldDB" id="A0A9Q1BQ28"/>
<feature type="domain" description="C2H2-type" evidence="12">
    <location>
        <begin position="422"/>
        <end position="449"/>
    </location>
</feature>
<evidence type="ECO:0000256" key="5">
    <source>
        <dbReference type="ARBA" id="ARBA00022771"/>
    </source>
</evidence>
<dbReference type="OrthoDB" id="654211at2759"/>
<feature type="domain" description="C2H2-type" evidence="12">
    <location>
        <begin position="282"/>
        <end position="309"/>
    </location>
</feature>
<feature type="domain" description="C2H2-type" evidence="12">
    <location>
        <begin position="394"/>
        <end position="421"/>
    </location>
</feature>
<keyword evidence="4" id="KW-0677">Repeat</keyword>
<dbReference type="PANTHER" id="PTHR24377">
    <property type="entry name" value="IP01015P-RELATED"/>
    <property type="match status" value="1"/>
</dbReference>
<evidence type="ECO:0000259" key="12">
    <source>
        <dbReference type="PROSITE" id="PS50157"/>
    </source>
</evidence>
<comment type="subcellular location">
    <subcellularLocation>
        <location evidence="1">Nucleus</location>
    </subcellularLocation>
</comment>
<evidence type="ECO:0000256" key="3">
    <source>
        <dbReference type="ARBA" id="ARBA00022723"/>
    </source>
</evidence>
<gene>
    <name evidence="13" type="ORF">HOLleu_26978</name>
</gene>
<dbReference type="GO" id="GO:0005634">
    <property type="term" value="C:nucleus"/>
    <property type="evidence" value="ECO:0007669"/>
    <property type="project" value="UniProtKB-SubCell"/>
</dbReference>
<dbReference type="EMBL" id="JAIZAY010000013">
    <property type="protein sequence ID" value="KAJ8030530.1"/>
    <property type="molecule type" value="Genomic_DNA"/>
</dbReference>
<feature type="domain" description="C2H2-type" evidence="12">
    <location>
        <begin position="310"/>
        <end position="337"/>
    </location>
</feature>
<evidence type="ECO:0000256" key="10">
    <source>
        <dbReference type="PROSITE-ProRule" id="PRU00042"/>
    </source>
</evidence>
<name>A0A9Q1BQ28_HOLLE</name>
<dbReference type="PROSITE" id="PS50157">
    <property type="entry name" value="ZINC_FINGER_C2H2_2"/>
    <property type="match status" value="8"/>
</dbReference>
<keyword evidence="8" id="KW-0804">Transcription</keyword>
<keyword evidence="5 10" id="KW-0863">Zinc-finger</keyword>
<evidence type="ECO:0000256" key="9">
    <source>
        <dbReference type="ARBA" id="ARBA00023242"/>
    </source>
</evidence>
<feature type="region of interest" description="Disordered" evidence="11">
    <location>
        <begin position="71"/>
        <end position="92"/>
    </location>
</feature>
<evidence type="ECO:0000256" key="8">
    <source>
        <dbReference type="ARBA" id="ARBA00023163"/>
    </source>
</evidence>
<comment type="caution">
    <text evidence="13">The sequence shown here is derived from an EMBL/GenBank/DDBJ whole genome shotgun (WGS) entry which is preliminary data.</text>
</comment>
<evidence type="ECO:0000256" key="6">
    <source>
        <dbReference type="ARBA" id="ARBA00022833"/>
    </source>
</evidence>
<proteinExistence type="inferred from homology"/>
<evidence type="ECO:0000256" key="11">
    <source>
        <dbReference type="SAM" id="MobiDB-lite"/>
    </source>
</evidence>
<dbReference type="SUPFAM" id="SSF57667">
    <property type="entry name" value="beta-beta-alpha zinc fingers"/>
    <property type="match status" value="4"/>
</dbReference>
<dbReference type="FunFam" id="3.30.160.60:FF:000218">
    <property type="entry name" value="Zinc finger protein 10"/>
    <property type="match status" value="1"/>
</dbReference>